<gene>
    <name evidence="1" type="ORF">SDC9_136644</name>
</gene>
<sequence>MNYFCTRPGQVFRTGAIDPVRHFLIGFSLIHSRIGCTVDDVLNGVFRYKVLYLPRIGNIQHICVGIDKPKGGICFFCQLFQFLSQLSVCTGDQNVFLNQSVKDGLFPGDSFRSAKMFI</sequence>
<reference evidence="1" key="1">
    <citation type="submission" date="2019-08" db="EMBL/GenBank/DDBJ databases">
        <authorList>
            <person name="Kucharzyk K."/>
            <person name="Murdoch R.W."/>
            <person name="Higgins S."/>
            <person name="Loffler F."/>
        </authorList>
    </citation>
    <scope>NUCLEOTIDE SEQUENCE</scope>
</reference>
<proteinExistence type="predicted"/>
<name>A0A645DJU3_9ZZZZ</name>
<comment type="caution">
    <text evidence="1">The sequence shown here is derived from an EMBL/GenBank/DDBJ whole genome shotgun (WGS) entry which is preliminary data.</text>
</comment>
<dbReference type="EMBL" id="VSSQ01036941">
    <property type="protein sequence ID" value="MPM89535.1"/>
    <property type="molecule type" value="Genomic_DNA"/>
</dbReference>
<dbReference type="AlphaFoldDB" id="A0A645DJU3"/>
<accession>A0A645DJU3</accession>
<organism evidence="1">
    <name type="scientific">bioreactor metagenome</name>
    <dbReference type="NCBI Taxonomy" id="1076179"/>
    <lineage>
        <taxon>unclassified sequences</taxon>
        <taxon>metagenomes</taxon>
        <taxon>ecological metagenomes</taxon>
    </lineage>
</organism>
<protein>
    <submittedName>
        <fullName evidence="1">Uncharacterized protein</fullName>
    </submittedName>
</protein>
<evidence type="ECO:0000313" key="1">
    <source>
        <dbReference type="EMBL" id="MPM89535.1"/>
    </source>
</evidence>